<proteinExistence type="predicted"/>
<feature type="transmembrane region" description="Helical" evidence="1">
    <location>
        <begin position="65"/>
        <end position="83"/>
    </location>
</feature>
<sequence length="274" mass="30042">MALARGVLSQRVVTAAVDVTFGSVDYSDPRIVAALCDGGLKGRATVRRQIVTALKWLVMVLTWPVRMPAMAIVWCLTWVALMVTRTTRKICCVVSRLYSESSALVRAYWRVYNKRTRAVACTGLVGSLALYGPAAVLVWVCLLVVFVFCTLPADARYYIKLAKKIQDAWDAVEEDDSITPAADGGPLEVRSGRNRFACRLAARAISRVGLLKPTKANALVYQKVILDEMKVLNVRFGDRVRVLPLAVVACLERPDAVDRVEGVIDALTCLPGSL</sequence>
<reference evidence="3 4" key="1">
    <citation type="submission" date="2007-05" db="EMBL/GenBank/DDBJ databases">
        <title>Sequence Analysis of Maize White Line Mosaic Virus (MWLMV).</title>
        <authorList>
            <person name="Russo M."/>
        </authorList>
    </citation>
    <scope>NUCLEOTIDE SEQUENCE [LARGE SCALE GENOMIC DNA]</scope>
</reference>
<evidence type="ECO:0000313" key="3">
    <source>
        <dbReference type="EMBL" id="ABQ65749.1"/>
    </source>
</evidence>
<keyword evidence="1" id="KW-0812">Transmembrane</keyword>
<dbReference type="GO" id="GO:0003968">
    <property type="term" value="F:RNA-directed RNA polymerase activity"/>
    <property type="evidence" value="ECO:0007669"/>
    <property type="project" value="InterPro"/>
</dbReference>
<keyword evidence="1" id="KW-1133">Transmembrane helix</keyword>
<evidence type="ECO:0000313" key="4">
    <source>
        <dbReference type="Proteomes" id="UP000202802"/>
    </source>
</evidence>
<dbReference type="Proteomes" id="UP000202802">
    <property type="component" value="Segment"/>
</dbReference>
<feature type="domain" description="Tombusvirus p33" evidence="2">
    <location>
        <begin position="139"/>
        <end position="266"/>
    </location>
</feature>
<evidence type="ECO:0000259" key="2">
    <source>
        <dbReference type="Pfam" id="PF08500"/>
    </source>
</evidence>
<dbReference type="OrthoDB" id="12338at10239"/>
<dbReference type="GeneID" id="11493300"/>
<dbReference type="RefSeq" id="YP_001285475.1">
    <property type="nucleotide sequence ID" value="NC_009533.1"/>
</dbReference>
<dbReference type="InterPro" id="IPR013707">
    <property type="entry name" value="Tombusvirus_p33"/>
</dbReference>
<accession>A5YVA5</accession>
<keyword evidence="4" id="KW-1185">Reference proteome</keyword>
<protein>
    <submittedName>
        <fullName evidence="3">p30</fullName>
    </submittedName>
</protein>
<dbReference type="EMBL" id="EF589670">
    <property type="protein sequence ID" value="ABQ65749.1"/>
    <property type="molecule type" value="Genomic_RNA"/>
</dbReference>
<dbReference type="KEGG" id="vg:11493300"/>
<keyword evidence="1" id="KW-0472">Membrane</keyword>
<dbReference type="Pfam" id="PF08500">
    <property type="entry name" value="Tombus_P33"/>
    <property type="match status" value="1"/>
</dbReference>
<organism evidence="3 4">
    <name type="scientific">Maize white line mosaic virus</name>
    <dbReference type="NCBI Taxonomy" id="445227"/>
    <lineage>
        <taxon>Viruses</taxon>
        <taxon>Riboviria</taxon>
        <taxon>Orthornavirae</taxon>
        <taxon>Kitrinoviricota</taxon>
        <taxon>Tolucaviricetes</taxon>
        <taxon>Tolivirales</taxon>
        <taxon>Tombusviridae</taxon>
        <taxon>Procedovirinae</taxon>
        <taxon>Aureusvirus</taxon>
        <taxon>Aureusvirus zeae</taxon>
    </lineage>
</organism>
<name>A5YVA5_9TOMB</name>
<feature type="transmembrane region" description="Helical" evidence="1">
    <location>
        <begin position="129"/>
        <end position="151"/>
    </location>
</feature>
<evidence type="ECO:0000256" key="1">
    <source>
        <dbReference type="SAM" id="Phobius"/>
    </source>
</evidence>